<dbReference type="Proteomes" id="UP001501153">
    <property type="component" value="Unassembled WGS sequence"/>
</dbReference>
<gene>
    <name evidence="1" type="ORF">GCM10023185_03420</name>
</gene>
<comment type="caution">
    <text evidence="1">The sequence shown here is derived from an EMBL/GenBank/DDBJ whole genome shotgun (WGS) entry which is preliminary data.</text>
</comment>
<keyword evidence="2" id="KW-1185">Reference proteome</keyword>
<dbReference type="RefSeq" id="WP_345233236.1">
    <property type="nucleotide sequence ID" value="NZ_BAABGZ010000008.1"/>
</dbReference>
<dbReference type="EMBL" id="BAABGZ010000008">
    <property type="protein sequence ID" value="GAA4347961.1"/>
    <property type="molecule type" value="Genomic_DNA"/>
</dbReference>
<evidence type="ECO:0000313" key="2">
    <source>
        <dbReference type="Proteomes" id="UP001501153"/>
    </source>
</evidence>
<evidence type="ECO:0000313" key="1">
    <source>
        <dbReference type="EMBL" id="GAA4347961.1"/>
    </source>
</evidence>
<reference evidence="2" key="1">
    <citation type="journal article" date="2019" name="Int. J. Syst. Evol. Microbiol.">
        <title>The Global Catalogue of Microorganisms (GCM) 10K type strain sequencing project: providing services to taxonomists for standard genome sequencing and annotation.</title>
        <authorList>
            <consortium name="The Broad Institute Genomics Platform"/>
            <consortium name="The Broad Institute Genome Sequencing Center for Infectious Disease"/>
            <person name="Wu L."/>
            <person name="Ma J."/>
        </authorList>
    </citation>
    <scope>NUCLEOTIDE SEQUENCE [LARGE SCALE GENOMIC DNA]</scope>
    <source>
        <strain evidence="2">JCM 17923</strain>
    </source>
</reference>
<dbReference type="PROSITE" id="PS51257">
    <property type="entry name" value="PROKAR_LIPOPROTEIN"/>
    <property type="match status" value="1"/>
</dbReference>
<evidence type="ECO:0008006" key="3">
    <source>
        <dbReference type="Google" id="ProtNLM"/>
    </source>
</evidence>
<sequence length="175" mass="19529">MKRFLLLTPLAFLLLLVGCKKVNELLTFYVDDTQNVRIPSNFPLGGLGFLAPVSVTTRSEETFRNNNTRADLVKDVSLNKLTLTIADPAGQNFDFLQKIELFISTDANDQIRLAYADQVPRGVTSFELTSTNARLDKYLKSPTYTLTTKAQLGQPIARDVTVRAESRFKVTADPL</sequence>
<accession>A0ABP8HZ19</accession>
<organism evidence="1 2">
    <name type="scientific">Hymenobacter saemangeumensis</name>
    <dbReference type="NCBI Taxonomy" id="1084522"/>
    <lineage>
        <taxon>Bacteria</taxon>
        <taxon>Pseudomonadati</taxon>
        <taxon>Bacteroidota</taxon>
        <taxon>Cytophagia</taxon>
        <taxon>Cytophagales</taxon>
        <taxon>Hymenobacteraceae</taxon>
        <taxon>Hymenobacter</taxon>
    </lineage>
</organism>
<protein>
    <recommendedName>
        <fullName evidence="3">DUF1735 domain-containing protein</fullName>
    </recommendedName>
</protein>
<proteinExistence type="predicted"/>
<name>A0ABP8HZ19_9BACT</name>